<evidence type="ECO:0000256" key="1">
    <source>
        <dbReference type="SAM" id="Coils"/>
    </source>
</evidence>
<feature type="compositionally biased region" description="Basic and acidic residues" evidence="2">
    <location>
        <begin position="331"/>
        <end position="349"/>
    </location>
</feature>
<keyword evidence="4" id="KW-1185">Reference proteome</keyword>
<reference evidence="4" key="1">
    <citation type="submission" date="2020-06" db="EMBL/GenBank/DDBJ databases">
        <title>A chromosome-scale genome assembly of Talaromyces rugulosus W13939.</title>
        <authorList>
            <person name="Wang B."/>
            <person name="Guo L."/>
            <person name="Ye K."/>
            <person name="Wang L."/>
        </authorList>
    </citation>
    <scope>NUCLEOTIDE SEQUENCE [LARGE SCALE GENOMIC DNA]</scope>
    <source>
        <strain evidence="4">W13939</strain>
    </source>
</reference>
<dbReference type="RefSeq" id="XP_035342303.1">
    <property type="nucleotide sequence ID" value="XM_035486410.1"/>
</dbReference>
<name>A0A7H8QRP0_TALRU</name>
<feature type="non-terminal residue" evidence="3">
    <location>
        <position position="1"/>
    </location>
</feature>
<dbReference type="AlphaFoldDB" id="A0A7H8QRP0"/>
<accession>A0A7H8QRP0</accession>
<feature type="coiled-coil region" evidence="1">
    <location>
        <begin position="274"/>
        <end position="301"/>
    </location>
</feature>
<feature type="region of interest" description="Disordered" evidence="2">
    <location>
        <begin position="1"/>
        <end position="25"/>
    </location>
</feature>
<proteinExistence type="predicted"/>
<dbReference type="OrthoDB" id="8249012at2759"/>
<protein>
    <submittedName>
        <fullName evidence="3">Uncharacterized protein</fullName>
    </submittedName>
</protein>
<dbReference type="PANTHER" id="PTHR21521:SF0">
    <property type="entry name" value="AMUN, ISOFORM A"/>
    <property type="match status" value="1"/>
</dbReference>
<feature type="compositionally biased region" description="Basic and acidic residues" evidence="2">
    <location>
        <begin position="107"/>
        <end position="124"/>
    </location>
</feature>
<gene>
    <name evidence="3" type="ORF">TRUGW13939_03225</name>
</gene>
<dbReference type="KEGG" id="trg:TRUGW13939_03225"/>
<dbReference type="EMBL" id="CP055899">
    <property type="protein sequence ID" value="QKX56125.1"/>
    <property type="molecule type" value="Genomic_DNA"/>
</dbReference>
<evidence type="ECO:0000313" key="4">
    <source>
        <dbReference type="Proteomes" id="UP000509510"/>
    </source>
</evidence>
<feature type="region of interest" description="Disordered" evidence="2">
    <location>
        <begin position="329"/>
        <end position="386"/>
    </location>
</feature>
<dbReference type="PANTHER" id="PTHR21521">
    <property type="entry name" value="AMUN, ISOFORM A"/>
    <property type="match status" value="1"/>
</dbReference>
<dbReference type="GeneID" id="55990730"/>
<dbReference type="Proteomes" id="UP000509510">
    <property type="component" value="Chromosome II"/>
</dbReference>
<evidence type="ECO:0000256" key="2">
    <source>
        <dbReference type="SAM" id="MobiDB-lite"/>
    </source>
</evidence>
<organism evidence="3 4">
    <name type="scientific">Talaromyces rugulosus</name>
    <name type="common">Penicillium rugulosum</name>
    <dbReference type="NCBI Taxonomy" id="121627"/>
    <lineage>
        <taxon>Eukaryota</taxon>
        <taxon>Fungi</taxon>
        <taxon>Dikarya</taxon>
        <taxon>Ascomycota</taxon>
        <taxon>Pezizomycotina</taxon>
        <taxon>Eurotiomycetes</taxon>
        <taxon>Eurotiomycetidae</taxon>
        <taxon>Eurotiales</taxon>
        <taxon>Trichocomaceae</taxon>
        <taxon>Talaromyces</taxon>
        <taxon>Talaromyces sect. Islandici</taxon>
    </lineage>
</organism>
<evidence type="ECO:0000313" key="3">
    <source>
        <dbReference type="EMBL" id="QKX56125.1"/>
    </source>
</evidence>
<feature type="compositionally biased region" description="Basic residues" evidence="2">
    <location>
        <begin position="11"/>
        <end position="21"/>
    </location>
</feature>
<feature type="region of interest" description="Disordered" evidence="2">
    <location>
        <begin position="101"/>
        <end position="124"/>
    </location>
</feature>
<keyword evidence="1" id="KW-0175">Coiled coil</keyword>
<sequence length="386" mass="44615">LSNYPFPRYKQEKKKQKKKKDKMSTFPSFASWDMTRATFAQLLDCYPATLRESCKRQQIATAERKHRKHPERMNYDNPAFDKEADAVVELDRWRYGKLPQKVRNRTSTKEDEEKDSNHTLKPGEEYEGMFMHKDEMIKLLDWKLKRGRFRPQLGGMIKTNKPAVLRKATADAYKAIVDKKPSSDSIEETFPKTSLDTLTTPLRAVGPAMASLILAVGTEGNANEIPFYSDELFLWLCVDWFPCSEKNRSNYKKAARLVRADGSGLNLKYSMLEYRQLFEEVTKLRERINSDEEKAKSENDDDGREFTATDMDRVAYVLQHLAASNFPDAAEIAKKDKETKQEAQQQKKDDEDDDEEAEILGVSKPQTGKKRKAGWDKRGKTKKVKK</sequence>